<keyword evidence="4 7" id="KW-0812">Transmembrane</keyword>
<evidence type="ECO:0000256" key="7">
    <source>
        <dbReference type="RuleBase" id="RU363032"/>
    </source>
</evidence>
<comment type="caution">
    <text evidence="9">The sequence shown here is derived from an EMBL/GenBank/DDBJ whole genome shotgun (WGS) entry which is preliminary data.</text>
</comment>
<feature type="transmembrane region" description="Helical" evidence="7">
    <location>
        <begin position="97"/>
        <end position="117"/>
    </location>
</feature>
<proteinExistence type="inferred from homology"/>
<dbReference type="CDD" id="cd06261">
    <property type="entry name" value="TM_PBP2"/>
    <property type="match status" value="1"/>
</dbReference>
<evidence type="ECO:0000313" key="9">
    <source>
        <dbReference type="EMBL" id="HIS92731.1"/>
    </source>
</evidence>
<comment type="similarity">
    <text evidence="7">Belongs to the binding-protein-dependent transport system permease family.</text>
</comment>
<accession>A0A9D1G075</accession>
<feature type="transmembrane region" description="Helical" evidence="7">
    <location>
        <begin position="129"/>
        <end position="149"/>
    </location>
</feature>
<dbReference type="AlphaFoldDB" id="A0A9D1G075"/>
<keyword evidence="2 7" id="KW-0813">Transport</keyword>
<feature type="domain" description="ABC transmembrane type-1" evidence="8">
    <location>
        <begin position="89"/>
        <end position="304"/>
    </location>
</feature>
<keyword evidence="6 7" id="KW-0472">Membrane</keyword>
<evidence type="ECO:0000259" key="8">
    <source>
        <dbReference type="PROSITE" id="PS50928"/>
    </source>
</evidence>
<feature type="transmembrane region" description="Helical" evidence="7">
    <location>
        <begin position="28"/>
        <end position="47"/>
    </location>
</feature>
<dbReference type="InterPro" id="IPR035906">
    <property type="entry name" value="MetI-like_sf"/>
</dbReference>
<gene>
    <name evidence="9" type="ORF">IAA84_06895</name>
</gene>
<evidence type="ECO:0000256" key="2">
    <source>
        <dbReference type="ARBA" id="ARBA00022448"/>
    </source>
</evidence>
<evidence type="ECO:0000256" key="1">
    <source>
        <dbReference type="ARBA" id="ARBA00004651"/>
    </source>
</evidence>
<dbReference type="Gene3D" id="1.10.3720.10">
    <property type="entry name" value="MetI-like"/>
    <property type="match status" value="1"/>
</dbReference>
<evidence type="ECO:0000256" key="3">
    <source>
        <dbReference type="ARBA" id="ARBA00022475"/>
    </source>
</evidence>
<dbReference type="GO" id="GO:0005886">
    <property type="term" value="C:plasma membrane"/>
    <property type="evidence" value="ECO:0007669"/>
    <property type="project" value="UniProtKB-SubCell"/>
</dbReference>
<dbReference type="GO" id="GO:0055085">
    <property type="term" value="P:transmembrane transport"/>
    <property type="evidence" value="ECO:0007669"/>
    <property type="project" value="InterPro"/>
</dbReference>
<dbReference type="Pfam" id="PF00528">
    <property type="entry name" value="BPD_transp_1"/>
    <property type="match status" value="1"/>
</dbReference>
<dbReference type="Proteomes" id="UP000824140">
    <property type="component" value="Unassembled WGS sequence"/>
</dbReference>
<organism evidence="9 10">
    <name type="scientific">Candidatus Alectryocaccomicrobium excrementavium</name>
    <dbReference type="NCBI Taxonomy" id="2840668"/>
    <lineage>
        <taxon>Bacteria</taxon>
        <taxon>Bacillati</taxon>
        <taxon>Bacillota</taxon>
        <taxon>Clostridia</taxon>
        <taxon>Candidatus Alectryocaccomicrobium</taxon>
    </lineage>
</organism>
<dbReference type="InterPro" id="IPR000515">
    <property type="entry name" value="MetI-like"/>
</dbReference>
<dbReference type="SUPFAM" id="SSF161098">
    <property type="entry name" value="MetI-like"/>
    <property type="match status" value="1"/>
</dbReference>
<keyword evidence="5 7" id="KW-1133">Transmembrane helix</keyword>
<keyword evidence="3" id="KW-1003">Cell membrane</keyword>
<dbReference type="PANTHER" id="PTHR43227:SF11">
    <property type="entry name" value="BLL4140 PROTEIN"/>
    <property type="match status" value="1"/>
</dbReference>
<evidence type="ECO:0000256" key="5">
    <source>
        <dbReference type="ARBA" id="ARBA00022989"/>
    </source>
</evidence>
<reference evidence="9" key="2">
    <citation type="journal article" date="2021" name="PeerJ">
        <title>Extensive microbial diversity within the chicken gut microbiome revealed by metagenomics and culture.</title>
        <authorList>
            <person name="Gilroy R."/>
            <person name="Ravi A."/>
            <person name="Getino M."/>
            <person name="Pursley I."/>
            <person name="Horton D.L."/>
            <person name="Alikhan N.F."/>
            <person name="Baker D."/>
            <person name="Gharbi K."/>
            <person name="Hall N."/>
            <person name="Watson M."/>
            <person name="Adriaenssens E.M."/>
            <person name="Foster-Nyarko E."/>
            <person name="Jarju S."/>
            <person name="Secka A."/>
            <person name="Antonio M."/>
            <person name="Oren A."/>
            <person name="Chaudhuri R.R."/>
            <person name="La Ragione R."/>
            <person name="Hildebrand F."/>
            <person name="Pallen M.J."/>
        </authorList>
    </citation>
    <scope>NUCLEOTIDE SEQUENCE</scope>
    <source>
        <strain evidence="9">13766</strain>
    </source>
</reference>
<comment type="subcellular location">
    <subcellularLocation>
        <location evidence="1 7">Cell membrane</location>
        <topology evidence="1 7">Multi-pass membrane protein</topology>
    </subcellularLocation>
</comment>
<reference evidence="9" key="1">
    <citation type="submission" date="2020-10" db="EMBL/GenBank/DDBJ databases">
        <authorList>
            <person name="Gilroy R."/>
        </authorList>
    </citation>
    <scope>NUCLEOTIDE SEQUENCE</scope>
    <source>
        <strain evidence="9">13766</strain>
    </source>
</reference>
<sequence>MQGSERRYMAAQGSGRGGRFLQYMRRNWIFYLFLLPAVLDVIIFRYAPMYGIQIAFRDYKVRRGISGSEWVGLEYFLQFIETPNFWQIMVNTLLLSFYNLLFGFPIPILLAVMINEIHRPMVKRVTQMLTYMPHFISMVAVVGLIQLILDRESGIVNILLKALGLEQQNFIGSPGAFRSIYVVSEIWQHAGWGTIIYLAALSNVDMDSLDAAKIDGASRLQKIWYIDLPTIAPSIVVMLILRAGSVLNIGFEKVYLLQNDLNRGVSEVIATYIYRLGIVGGQFSYTTAIGLFNNIVNAVLLVAVNQISRMAGDTSLW</sequence>
<dbReference type="InterPro" id="IPR050809">
    <property type="entry name" value="UgpAE/MalFG_permease"/>
</dbReference>
<name>A0A9D1G075_9FIRM</name>
<dbReference type="EMBL" id="DVJN01000137">
    <property type="protein sequence ID" value="HIS92731.1"/>
    <property type="molecule type" value="Genomic_DNA"/>
</dbReference>
<dbReference type="PROSITE" id="PS50928">
    <property type="entry name" value="ABC_TM1"/>
    <property type="match status" value="1"/>
</dbReference>
<dbReference type="PANTHER" id="PTHR43227">
    <property type="entry name" value="BLL4140 PROTEIN"/>
    <property type="match status" value="1"/>
</dbReference>
<evidence type="ECO:0000313" key="10">
    <source>
        <dbReference type="Proteomes" id="UP000824140"/>
    </source>
</evidence>
<evidence type="ECO:0000256" key="6">
    <source>
        <dbReference type="ARBA" id="ARBA00023136"/>
    </source>
</evidence>
<evidence type="ECO:0000256" key="4">
    <source>
        <dbReference type="ARBA" id="ARBA00022692"/>
    </source>
</evidence>
<protein>
    <submittedName>
        <fullName evidence="9">Sugar ABC transporter permease</fullName>
    </submittedName>
</protein>